<comment type="similarity">
    <text evidence="1">Belongs to the glycosyl hydrolase 3 family.</text>
</comment>
<name>A0A2Y9BPH4_9FIRM</name>
<feature type="domain" description="Fibronectin type III-like" evidence="6">
    <location>
        <begin position="578"/>
        <end position="652"/>
    </location>
</feature>
<dbReference type="PRINTS" id="PR00133">
    <property type="entry name" value="GLHYDRLASE3"/>
</dbReference>
<dbReference type="SUPFAM" id="SSF52279">
    <property type="entry name" value="Beta-D-glucan exohydrolase, C-terminal domain"/>
    <property type="match status" value="1"/>
</dbReference>
<feature type="region of interest" description="Disordered" evidence="3">
    <location>
        <begin position="41"/>
        <end position="93"/>
    </location>
</feature>
<dbReference type="InterPro" id="IPR002772">
    <property type="entry name" value="Glyco_hydro_3_C"/>
</dbReference>
<comment type="caution">
    <text evidence="7">The sequence shown here is derived from an EMBL/GenBank/DDBJ whole genome shotgun (WGS) entry which is preliminary data.</text>
</comment>
<proteinExistence type="inferred from homology"/>
<evidence type="ECO:0000313" key="8">
    <source>
        <dbReference type="Proteomes" id="UP000245845"/>
    </source>
</evidence>
<dbReference type="InterPro" id="IPR050288">
    <property type="entry name" value="Cellulose_deg_GH3"/>
</dbReference>
<dbReference type="InterPro" id="IPR036881">
    <property type="entry name" value="Glyco_hydro_3_C_sf"/>
</dbReference>
<feature type="transmembrane region" description="Helical" evidence="4">
    <location>
        <begin position="102"/>
        <end position="126"/>
    </location>
</feature>
<feature type="chain" id="PRO_5043162232" evidence="5">
    <location>
        <begin position="30"/>
        <end position="1132"/>
    </location>
</feature>
<keyword evidence="4" id="KW-0812">Transmembrane</keyword>
<dbReference type="AlphaFoldDB" id="A0A2Y9BPH4"/>
<evidence type="ECO:0000256" key="4">
    <source>
        <dbReference type="SAM" id="Phobius"/>
    </source>
</evidence>
<dbReference type="Pfam" id="PF01915">
    <property type="entry name" value="Glyco_hydro_3_C"/>
    <property type="match status" value="1"/>
</dbReference>
<gene>
    <name evidence="7" type="ORF">A8806_11968</name>
</gene>
<keyword evidence="4" id="KW-0472">Membrane</keyword>
<dbReference type="Pfam" id="PF00933">
    <property type="entry name" value="Glyco_hydro_3"/>
    <property type="match status" value="1"/>
</dbReference>
<reference evidence="7 8" key="1">
    <citation type="submission" date="2018-05" db="EMBL/GenBank/DDBJ databases">
        <title>The Hungate 1000. A catalogue of reference genomes from the rumen microbiome.</title>
        <authorList>
            <person name="Kelly W."/>
        </authorList>
    </citation>
    <scope>NUCLEOTIDE SEQUENCE [LARGE SCALE GENOMIC DNA]</scope>
    <source>
        <strain evidence="7 8">NLAE-zl-C242</strain>
    </source>
</reference>
<evidence type="ECO:0000256" key="1">
    <source>
        <dbReference type="ARBA" id="ARBA00005336"/>
    </source>
</evidence>
<feature type="compositionally biased region" description="Basic and acidic residues" evidence="3">
    <location>
        <begin position="78"/>
        <end position="90"/>
    </location>
</feature>
<dbReference type="Gene3D" id="3.40.50.1700">
    <property type="entry name" value="Glycoside hydrolase family 3 C-terminal domain"/>
    <property type="match status" value="1"/>
</dbReference>
<dbReference type="Pfam" id="PF14310">
    <property type="entry name" value="Fn3-like"/>
    <property type="match status" value="1"/>
</dbReference>
<dbReference type="InterPro" id="IPR036962">
    <property type="entry name" value="Glyco_hydro_3_N_sf"/>
</dbReference>
<dbReference type="GO" id="GO:0005975">
    <property type="term" value="P:carbohydrate metabolic process"/>
    <property type="evidence" value="ECO:0007669"/>
    <property type="project" value="InterPro"/>
</dbReference>
<evidence type="ECO:0000256" key="2">
    <source>
        <dbReference type="ARBA" id="ARBA00022801"/>
    </source>
</evidence>
<dbReference type="InterPro" id="IPR013783">
    <property type="entry name" value="Ig-like_fold"/>
</dbReference>
<feature type="signal peptide" evidence="5">
    <location>
        <begin position="1"/>
        <end position="29"/>
    </location>
</feature>
<keyword evidence="2" id="KW-0378">Hydrolase</keyword>
<evidence type="ECO:0000256" key="5">
    <source>
        <dbReference type="SAM" id="SignalP"/>
    </source>
</evidence>
<organism evidence="7 8">
    <name type="scientific">Faecalicatena orotica</name>
    <dbReference type="NCBI Taxonomy" id="1544"/>
    <lineage>
        <taxon>Bacteria</taxon>
        <taxon>Bacillati</taxon>
        <taxon>Bacillota</taxon>
        <taxon>Clostridia</taxon>
        <taxon>Lachnospirales</taxon>
        <taxon>Lachnospiraceae</taxon>
        <taxon>Faecalicatena</taxon>
    </lineage>
</organism>
<keyword evidence="8" id="KW-1185">Reference proteome</keyword>
<sequence length="1132" mass="123252">MKGKWKALLFVLAASFLILGNRQSGIVYAVEATEVTGGAGIDEDAGAADDSGAPSNGEAADTPGDNSEESSDFMSHMTMEKPEAEKKQIDSEATTSNSKNTYAVYAIVAIGIIFALVIAIILITNFVKNIGKKAYNRIMAGTLSVMFLITAAANVLALGKYNLVMDKTFGTGELKITKEEGSEDWDAAYNKTGTSSKEEAIENGQHQTETEEEEGAVLMKNEKSALPLSDSEKNVTLLGINSVYICAGAQGEDVSGQAGEFTSLQKGLELAGFSVNPSTIELYNGLSQNDNYKYETKLTNTTDESVAITKVYQYGHNSAGFSNDEPWIIGEVETDRYTEEIENTYKDYSGAAIVTVTRVGGEGSDLATDMGQYSDYGGEEGKHYLELDTDEQNLIRYAKEHFSKVIVLINSSNVMELGELAETKTVDNLGVDSILWIGGVGGTGTKAVGRLLSGEVNPSGRTADIYPADLTKDPAWNNFGTYQYSNIDENNSPASGAYQVEYEEGIYVGYRYYETAAAEAQAGNFDSYSYDDAVVYPFGYGLSYTSFDMQYNNTPVYEDETFTFEITVTNTGDVPGKQVAEIYAETPYTYGGVEKSKVVLAGFAKTERLEPGESQNVTISIARDDLASYDYQKEKCYLLDEGTYKFYLSENSHSWASIDSTDSSKYFEYTLDGIVYDNDDTKRNSDEVTAVNQMDEITNYHFVDYTHDNADEGYAHNMTREDFAGSFPTSPTDTDLIAGDDVISGINYDVQASMDESDEMPTTQADNGLQLINLRGKDYDDSMWDDILDQLSVEEMHSICAYGHFETSEIASIGAPVTSDIDSPNGFVNFFKPDLVSNGYTTETVLASTWNTEVAAGRGNCIGEEALQNGINGWYGPGLNLHRSAFGGRNNEYYSEDPLLGGSIAAAECSAAENKGLMIYAKHYAFNNQEAHRNEVLCTWVNEQAARELYLKTYEIYAKDSTAEVVCLDEEGKSYTVEMQGIGGIMTAYNMIGAIWAGGCEATVHTILRDEWGLDGAAITDAIGASNAYANPDQAIRDGSDLLLAYDLAMSDTSSATAVSSLRESTHHILYAKVNSNAMNGIAPGTIISYGIAPWKVAVILCDVMAVLLLAIGIILMKKRNTKVTIEMNLEK</sequence>
<dbReference type="Gene3D" id="3.20.20.300">
    <property type="entry name" value="Glycoside hydrolase, family 3, N-terminal domain"/>
    <property type="match status" value="1"/>
</dbReference>
<dbReference type="InterPro" id="IPR017853">
    <property type="entry name" value="GH"/>
</dbReference>
<feature type="transmembrane region" description="Helical" evidence="4">
    <location>
        <begin position="138"/>
        <end position="159"/>
    </location>
</feature>
<dbReference type="Proteomes" id="UP000245845">
    <property type="component" value="Unassembled WGS sequence"/>
</dbReference>
<dbReference type="SMART" id="SM01217">
    <property type="entry name" value="Fn3_like"/>
    <property type="match status" value="1"/>
</dbReference>
<dbReference type="RefSeq" id="WP_109733616.1">
    <property type="nucleotide sequence ID" value="NZ_BAAACK010000002.1"/>
</dbReference>
<dbReference type="PANTHER" id="PTHR42715">
    <property type="entry name" value="BETA-GLUCOSIDASE"/>
    <property type="match status" value="1"/>
</dbReference>
<dbReference type="InterPro" id="IPR001764">
    <property type="entry name" value="Glyco_hydro_3_N"/>
</dbReference>
<dbReference type="Gene3D" id="2.60.40.10">
    <property type="entry name" value="Immunoglobulins"/>
    <property type="match status" value="1"/>
</dbReference>
<keyword evidence="4" id="KW-1133">Transmembrane helix</keyword>
<dbReference type="OrthoDB" id="98455at2"/>
<feature type="region of interest" description="Disordered" evidence="3">
    <location>
        <begin position="193"/>
        <end position="212"/>
    </location>
</feature>
<keyword evidence="5" id="KW-0732">Signal</keyword>
<evidence type="ECO:0000256" key="3">
    <source>
        <dbReference type="SAM" id="MobiDB-lite"/>
    </source>
</evidence>
<dbReference type="GO" id="GO:0004553">
    <property type="term" value="F:hydrolase activity, hydrolyzing O-glycosyl compounds"/>
    <property type="evidence" value="ECO:0007669"/>
    <property type="project" value="InterPro"/>
</dbReference>
<evidence type="ECO:0000313" key="7">
    <source>
        <dbReference type="EMBL" id="PWJ21578.1"/>
    </source>
</evidence>
<dbReference type="PANTHER" id="PTHR42715:SF10">
    <property type="entry name" value="BETA-GLUCOSIDASE"/>
    <property type="match status" value="1"/>
</dbReference>
<dbReference type="InterPro" id="IPR026891">
    <property type="entry name" value="Fn3-like"/>
</dbReference>
<dbReference type="EMBL" id="QGDL01000019">
    <property type="protein sequence ID" value="PWJ21578.1"/>
    <property type="molecule type" value="Genomic_DNA"/>
</dbReference>
<dbReference type="SUPFAM" id="SSF51445">
    <property type="entry name" value="(Trans)glycosidases"/>
    <property type="match status" value="1"/>
</dbReference>
<accession>A0A2Y9BPH4</accession>
<protein>
    <submittedName>
        <fullName evidence="7">Beta-glucosidase</fullName>
    </submittedName>
</protein>
<evidence type="ECO:0000259" key="6">
    <source>
        <dbReference type="SMART" id="SM01217"/>
    </source>
</evidence>
<feature type="transmembrane region" description="Helical" evidence="4">
    <location>
        <begin position="1095"/>
        <end position="1116"/>
    </location>
</feature>